<evidence type="ECO:0000256" key="2">
    <source>
        <dbReference type="ARBA" id="ARBA00022723"/>
    </source>
</evidence>
<dbReference type="InterPro" id="IPR009056">
    <property type="entry name" value="Cyt_c-like_dom"/>
</dbReference>
<evidence type="ECO:0000313" key="8">
    <source>
        <dbReference type="Proteomes" id="UP000019666"/>
    </source>
</evidence>
<gene>
    <name evidence="7" type="ORF">Rumeso_01955</name>
</gene>
<dbReference type="GO" id="GO:0009055">
    <property type="term" value="F:electron transfer activity"/>
    <property type="evidence" value="ECO:0007669"/>
    <property type="project" value="InterPro"/>
</dbReference>
<dbReference type="STRING" id="442562.Rumeso_01955"/>
<dbReference type="Proteomes" id="UP000019666">
    <property type="component" value="Unassembled WGS sequence"/>
</dbReference>
<sequence length="274" mass="29175">MRLTLGMALLALAAGGVRAEPSLERGTYLVEGPMACGNCHTPFGEAGLDMTRALAGRVVEQNDRFTAIAPNITPGGRVADWSDEELARAIREGIRPGDAIIGPPMPMELYHDLSDDDVMSVVLYLRRVPAVENDPGQSVYAMPRPAAYGPPVASNPGVPQGATVEYGAYIAGPLAHCLACHTPLGPDGPLYDTKLGAGGVLFEMPDGSVVRSVNITPTRIGDTSDEELDRMIRTGVKPDGHHLAPVMPFWGYAGMTEDDMAALILYLRALPPRF</sequence>
<evidence type="ECO:0000259" key="6">
    <source>
        <dbReference type="PROSITE" id="PS51007"/>
    </source>
</evidence>
<dbReference type="RefSeq" id="WP_037278641.1">
    <property type="nucleotide sequence ID" value="NZ_KK088556.1"/>
</dbReference>
<accession>A0A017HS38</accession>
<keyword evidence="1 4" id="KW-0349">Heme</keyword>
<dbReference type="Gene3D" id="1.10.760.10">
    <property type="entry name" value="Cytochrome c-like domain"/>
    <property type="match status" value="2"/>
</dbReference>
<dbReference type="PANTHER" id="PTHR35008:SF8">
    <property type="entry name" value="ALCOHOL DEHYDROGENASE CYTOCHROME C SUBUNIT"/>
    <property type="match status" value="1"/>
</dbReference>
<evidence type="ECO:0000313" key="7">
    <source>
        <dbReference type="EMBL" id="EYD76534.1"/>
    </source>
</evidence>
<organism evidence="7 8">
    <name type="scientific">Rubellimicrobium mesophilum DSM 19309</name>
    <dbReference type="NCBI Taxonomy" id="442562"/>
    <lineage>
        <taxon>Bacteria</taxon>
        <taxon>Pseudomonadati</taxon>
        <taxon>Pseudomonadota</taxon>
        <taxon>Alphaproteobacteria</taxon>
        <taxon>Rhodobacterales</taxon>
        <taxon>Roseobacteraceae</taxon>
        <taxon>Rubellimicrobium</taxon>
    </lineage>
</organism>
<dbReference type="PROSITE" id="PS51007">
    <property type="entry name" value="CYTC"/>
    <property type="match status" value="2"/>
</dbReference>
<dbReference type="AlphaFoldDB" id="A0A017HS38"/>
<dbReference type="Pfam" id="PF13442">
    <property type="entry name" value="Cytochrome_CBB3"/>
    <property type="match status" value="1"/>
</dbReference>
<protein>
    <submittedName>
        <fullName evidence="7">Class I diheme cytochrome c</fullName>
    </submittedName>
</protein>
<dbReference type="InterPro" id="IPR036909">
    <property type="entry name" value="Cyt_c-like_dom_sf"/>
</dbReference>
<dbReference type="GO" id="GO:0020037">
    <property type="term" value="F:heme binding"/>
    <property type="evidence" value="ECO:0007669"/>
    <property type="project" value="InterPro"/>
</dbReference>
<comment type="caution">
    <text evidence="7">The sequence shown here is derived from an EMBL/GenBank/DDBJ whole genome shotgun (WGS) entry which is preliminary data.</text>
</comment>
<keyword evidence="8" id="KW-1185">Reference proteome</keyword>
<dbReference type="PANTHER" id="PTHR35008">
    <property type="entry name" value="BLL4482 PROTEIN-RELATED"/>
    <property type="match status" value="1"/>
</dbReference>
<proteinExistence type="predicted"/>
<dbReference type="GO" id="GO:0046872">
    <property type="term" value="F:metal ion binding"/>
    <property type="evidence" value="ECO:0007669"/>
    <property type="project" value="UniProtKB-KW"/>
</dbReference>
<feature type="signal peptide" evidence="5">
    <location>
        <begin position="1"/>
        <end position="19"/>
    </location>
</feature>
<evidence type="ECO:0000256" key="4">
    <source>
        <dbReference type="PROSITE-ProRule" id="PRU00433"/>
    </source>
</evidence>
<evidence type="ECO:0000256" key="3">
    <source>
        <dbReference type="ARBA" id="ARBA00023004"/>
    </source>
</evidence>
<evidence type="ECO:0000256" key="5">
    <source>
        <dbReference type="SAM" id="SignalP"/>
    </source>
</evidence>
<name>A0A017HS38_9RHOB</name>
<dbReference type="InterPro" id="IPR051459">
    <property type="entry name" value="Cytochrome_c-type_DH"/>
</dbReference>
<dbReference type="OrthoDB" id="9811281at2"/>
<dbReference type="SUPFAM" id="SSF46626">
    <property type="entry name" value="Cytochrome c"/>
    <property type="match status" value="2"/>
</dbReference>
<reference evidence="7 8" key="1">
    <citation type="submission" date="2013-02" db="EMBL/GenBank/DDBJ databases">
        <authorList>
            <person name="Fiebig A."/>
            <person name="Goeker M."/>
            <person name="Klenk H.-P.P."/>
        </authorList>
    </citation>
    <scope>NUCLEOTIDE SEQUENCE [LARGE SCALE GENOMIC DNA]</scope>
    <source>
        <strain evidence="7 8">DSM 19309</strain>
    </source>
</reference>
<feature type="chain" id="PRO_5001493148" evidence="5">
    <location>
        <begin position="20"/>
        <end position="274"/>
    </location>
</feature>
<dbReference type="HOGENOM" id="CLU_028594_2_0_5"/>
<evidence type="ECO:0000256" key="1">
    <source>
        <dbReference type="ARBA" id="ARBA00022617"/>
    </source>
</evidence>
<feature type="domain" description="Cytochrome c" evidence="6">
    <location>
        <begin position="162"/>
        <end position="271"/>
    </location>
</feature>
<feature type="domain" description="Cytochrome c" evidence="6">
    <location>
        <begin position="21"/>
        <end position="129"/>
    </location>
</feature>
<dbReference type="EMBL" id="AOSK01000043">
    <property type="protein sequence ID" value="EYD76534.1"/>
    <property type="molecule type" value="Genomic_DNA"/>
</dbReference>
<keyword evidence="3 4" id="KW-0408">Iron</keyword>
<keyword evidence="2 4" id="KW-0479">Metal-binding</keyword>
<keyword evidence="5" id="KW-0732">Signal</keyword>